<accession>C5K4T3</accession>
<name>C5K4T3_PERM5</name>
<feature type="compositionally biased region" description="Basic and acidic residues" evidence="1">
    <location>
        <begin position="172"/>
        <end position="182"/>
    </location>
</feature>
<dbReference type="GeneID" id="9053908"/>
<dbReference type="EMBL" id="GG670562">
    <property type="protein sequence ID" value="EER20355.1"/>
    <property type="molecule type" value="Genomic_DNA"/>
</dbReference>
<feature type="compositionally biased region" description="Polar residues" evidence="1">
    <location>
        <begin position="183"/>
        <end position="192"/>
    </location>
</feature>
<keyword evidence="3" id="KW-1185">Reference proteome</keyword>
<dbReference type="Proteomes" id="UP000007800">
    <property type="component" value="Unassembled WGS sequence"/>
</dbReference>
<evidence type="ECO:0000313" key="3">
    <source>
        <dbReference type="Proteomes" id="UP000007800"/>
    </source>
</evidence>
<evidence type="ECO:0000313" key="2">
    <source>
        <dbReference type="EMBL" id="EER20355.1"/>
    </source>
</evidence>
<dbReference type="OMA" id="NCMRISA"/>
<feature type="region of interest" description="Disordered" evidence="1">
    <location>
        <begin position="123"/>
        <end position="192"/>
    </location>
</feature>
<dbReference type="InParanoid" id="C5K4T3"/>
<organism evidence="3">
    <name type="scientific">Perkinsus marinus (strain ATCC 50983 / TXsc)</name>
    <dbReference type="NCBI Taxonomy" id="423536"/>
    <lineage>
        <taxon>Eukaryota</taxon>
        <taxon>Sar</taxon>
        <taxon>Alveolata</taxon>
        <taxon>Perkinsozoa</taxon>
        <taxon>Perkinsea</taxon>
        <taxon>Perkinsida</taxon>
        <taxon>Perkinsidae</taxon>
        <taxon>Perkinsus</taxon>
    </lineage>
</organism>
<sequence length="192" mass="21708">MGCAASLICVEVHEDEDGSDKHHTNPSYPKKILIRACPSSRRCCRTCYSSPVGSYYSVGSTICGGDVQKPHTCTKPPLYGGSMYHTQQQDQQQQQQPGRYGRRLHYTTTPLTPIHELREMTSSEMSDYCPTVVSSSEATEEPYRPVIVDSVDRRWKSRRRSDPSPRRSSRRPRVDSGKDRDGSNNCMRISAF</sequence>
<dbReference type="RefSeq" id="XP_002788559.1">
    <property type="nucleotide sequence ID" value="XM_002788513.1"/>
</dbReference>
<dbReference type="AlphaFoldDB" id="C5K4T3"/>
<feature type="compositionally biased region" description="Low complexity" evidence="1">
    <location>
        <begin position="87"/>
        <end position="96"/>
    </location>
</feature>
<reference evidence="2 3" key="1">
    <citation type="submission" date="2008-07" db="EMBL/GenBank/DDBJ databases">
        <authorList>
            <person name="El-Sayed N."/>
            <person name="Caler E."/>
            <person name="Inman J."/>
            <person name="Amedeo P."/>
            <person name="Hass B."/>
            <person name="Wortman J."/>
        </authorList>
    </citation>
    <scope>NUCLEOTIDE SEQUENCE [LARGE SCALE GENOMIC DNA]</scope>
    <source>
        <strain evidence="3">ATCC 50983 / TXsc</strain>
    </source>
</reference>
<gene>
    <name evidence="2" type="ORF">Pmar_PMAR010090</name>
</gene>
<protein>
    <submittedName>
        <fullName evidence="2">Uncharacterized protein</fullName>
    </submittedName>
</protein>
<feature type="region of interest" description="Disordered" evidence="1">
    <location>
        <begin position="79"/>
        <end position="100"/>
    </location>
</feature>
<proteinExistence type="predicted"/>
<evidence type="ECO:0000256" key="1">
    <source>
        <dbReference type="SAM" id="MobiDB-lite"/>
    </source>
</evidence>
<feature type="compositionally biased region" description="Basic and acidic residues" evidence="1">
    <location>
        <begin position="150"/>
        <end position="165"/>
    </location>
</feature>